<evidence type="ECO:0000256" key="1">
    <source>
        <dbReference type="ARBA" id="ARBA00022741"/>
    </source>
</evidence>
<sequence length="367" mass="40990">MGAVLITQRQEGIKIKMRKRAKQETPFMKNGRRLLEELIASCDGKCNPIRSFSAKDLQKATNSYDSGQLICEELDYKLYKGFLEDRPISVKKYMFLRGTSEYMGSPFTDVVVGSQMSSHKNVLKLIGCCLESEHPILVYEFAGCETLSRFMSHHPDQIQSPPTPSWKSRIKIAVDVANALAYLHTALSKRVIHRDITPAAILMDVNYVAKLIDFSLAIAIPDGETDARERVVGTFRFVAPDCMMTGSYTERSDVYSFGVVLLKLVVGQSECNTSCSVTGGGLDLVSHFKNSIARDGIEEILDPAIVAEGPWPGKERQLNDFIDLALRCAHESAEERPAMMDVGKELRKIYKCVISPCYLQNIQAENM</sequence>
<keyword evidence="5" id="KW-1185">Reference proteome</keyword>
<dbReference type="AlphaFoldDB" id="A0A9Q0WXV9"/>
<reference evidence="4" key="2">
    <citation type="journal article" date="2023" name="Int. J. Mol. Sci.">
        <title>De Novo Assembly and Annotation of 11 Diverse Shrub Willow (Salix) Genomes Reveals Novel Gene Organization in Sex-Linked Regions.</title>
        <authorList>
            <person name="Hyden B."/>
            <person name="Feng K."/>
            <person name="Yates T.B."/>
            <person name="Jawdy S."/>
            <person name="Cereghino C."/>
            <person name="Smart L.B."/>
            <person name="Muchero W."/>
        </authorList>
    </citation>
    <scope>NUCLEOTIDE SEQUENCE</scope>
    <source>
        <tissue evidence="4">Shoot tip</tissue>
    </source>
</reference>
<dbReference type="InterPro" id="IPR001245">
    <property type="entry name" value="Ser-Thr/Tyr_kinase_cat_dom"/>
</dbReference>
<protein>
    <submittedName>
        <fullName evidence="4">WALL-ASSOCIATED RECEPTOR KINASE-LIKE 21</fullName>
    </submittedName>
</protein>
<evidence type="ECO:0000313" key="4">
    <source>
        <dbReference type="EMBL" id="KAJ6775486.1"/>
    </source>
</evidence>
<dbReference type="GO" id="GO:0007166">
    <property type="term" value="P:cell surface receptor signaling pathway"/>
    <property type="evidence" value="ECO:0007669"/>
    <property type="project" value="InterPro"/>
</dbReference>
<keyword evidence="1" id="KW-0547">Nucleotide-binding</keyword>
<gene>
    <name evidence="4" type="ORF">OIU79_018615</name>
</gene>
<feature type="domain" description="Protein kinase" evidence="3">
    <location>
        <begin position="1"/>
        <end position="350"/>
    </location>
</feature>
<dbReference type="GO" id="GO:0005524">
    <property type="term" value="F:ATP binding"/>
    <property type="evidence" value="ECO:0007669"/>
    <property type="project" value="UniProtKB-KW"/>
</dbReference>
<accession>A0A9Q0WXV9</accession>
<dbReference type="InterPro" id="IPR000719">
    <property type="entry name" value="Prot_kinase_dom"/>
</dbReference>
<dbReference type="GO" id="GO:0005886">
    <property type="term" value="C:plasma membrane"/>
    <property type="evidence" value="ECO:0007669"/>
    <property type="project" value="TreeGrafter"/>
</dbReference>
<evidence type="ECO:0000256" key="2">
    <source>
        <dbReference type="ARBA" id="ARBA00022840"/>
    </source>
</evidence>
<dbReference type="OrthoDB" id="821728at2759"/>
<dbReference type="Pfam" id="PF07714">
    <property type="entry name" value="PK_Tyr_Ser-Thr"/>
    <property type="match status" value="1"/>
</dbReference>
<organism evidence="4 5">
    <name type="scientific">Salix purpurea</name>
    <name type="common">Purple osier willow</name>
    <dbReference type="NCBI Taxonomy" id="77065"/>
    <lineage>
        <taxon>Eukaryota</taxon>
        <taxon>Viridiplantae</taxon>
        <taxon>Streptophyta</taxon>
        <taxon>Embryophyta</taxon>
        <taxon>Tracheophyta</taxon>
        <taxon>Spermatophyta</taxon>
        <taxon>Magnoliopsida</taxon>
        <taxon>eudicotyledons</taxon>
        <taxon>Gunneridae</taxon>
        <taxon>Pentapetalae</taxon>
        <taxon>rosids</taxon>
        <taxon>fabids</taxon>
        <taxon>Malpighiales</taxon>
        <taxon>Salicaceae</taxon>
        <taxon>Saliceae</taxon>
        <taxon>Salix</taxon>
    </lineage>
</organism>
<dbReference type="Proteomes" id="UP001151532">
    <property type="component" value="Chromosome 5"/>
</dbReference>
<name>A0A9Q0WXV9_SALPP</name>
<keyword evidence="4" id="KW-0418">Kinase</keyword>
<dbReference type="EMBL" id="JAPFFK010000002">
    <property type="protein sequence ID" value="KAJ6775486.1"/>
    <property type="molecule type" value="Genomic_DNA"/>
</dbReference>
<dbReference type="PROSITE" id="PS50011">
    <property type="entry name" value="PROTEIN_KINASE_DOM"/>
    <property type="match status" value="1"/>
</dbReference>
<reference evidence="4" key="1">
    <citation type="submission" date="2022-11" db="EMBL/GenBank/DDBJ databases">
        <authorList>
            <person name="Hyden B.L."/>
            <person name="Feng K."/>
            <person name="Yates T."/>
            <person name="Jawdy S."/>
            <person name="Smart L.B."/>
            <person name="Muchero W."/>
        </authorList>
    </citation>
    <scope>NUCLEOTIDE SEQUENCE</scope>
    <source>
        <tissue evidence="4">Shoot tip</tissue>
    </source>
</reference>
<keyword evidence="4" id="KW-0808">Transferase</keyword>
<dbReference type="InterPro" id="IPR011009">
    <property type="entry name" value="Kinase-like_dom_sf"/>
</dbReference>
<dbReference type="InterPro" id="IPR045274">
    <property type="entry name" value="WAK-like"/>
</dbReference>
<comment type="caution">
    <text evidence="4">The sequence shown here is derived from an EMBL/GenBank/DDBJ whole genome shotgun (WGS) entry which is preliminary data.</text>
</comment>
<dbReference type="Gene3D" id="1.10.510.10">
    <property type="entry name" value="Transferase(Phosphotransferase) domain 1"/>
    <property type="match status" value="1"/>
</dbReference>
<dbReference type="Gene3D" id="3.30.200.20">
    <property type="entry name" value="Phosphorylase Kinase, domain 1"/>
    <property type="match status" value="1"/>
</dbReference>
<dbReference type="GO" id="GO:0004674">
    <property type="term" value="F:protein serine/threonine kinase activity"/>
    <property type="evidence" value="ECO:0007669"/>
    <property type="project" value="TreeGrafter"/>
</dbReference>
<dbReference type="PANTHER" id="PTHR27005">
    <property type="entry name" value="WALL-ASSOCIATED RECEPTOR KINASE-LIKE 21"/>
    <property type="match status" value="1"/>
</dbReference>
<proteinExistence type="predicted"/>
<dbReference type="SUPFAM" id="SSF56112">
    <property type="entry name" value="Protein kinase-like (PK-like)"/>
    <property type="match status" value="1"/>
</dbReference>
<keyword evidence="4" id="KW-0675">Receptor</keyword>
<evidence type="ECO:0000313" key="5">
    <source>
        <dbReference type="Proteomes" id="UP001151532"/>
    </source>
</evidence>
<evidence type="ECO:0000259" key="3">
    <source>
        <dbReference type="PROSITE" id="PS50011"/>
    </source>
</evidence>
<keyword evidence="2" id="KW-0067">ATP-binding</keyword>
<dbReference type="PANTHER" id="PTHR27005:SF466">
    <property type="entry name" value="NON-FUNCTIONAL PSEUDOKINASE ZED1-LIKE"/>
    <property type="match status" value="1"/>
</dbReference>